<dbReference type="KEGG" id="mon:G8E03_08110"/>
<protein>
    <submittedName>
        <fullName evidence="2">Protein phosphatase</fullName>
    </submittedName>
</protein>
<dbReference type="Pfam" id="PF22785">
    <property type="entry name" value="Tc-R-P"/>
    <property type="match status" value="1"/>
</dbReference>
<dbReference type="InterPro" id="IPR003595">
    <property type="entry name" value="Tyr_Pase_cat"/>
</dbReference>
<accession>A0A6G7VKV6</accession>
<feature type="domain" description="Tyrosine specific protein phosphatases" evidence="1">
    <location>
        <begin position="83"/>
        <end position="150"/>
    </location>
</feature>
<dbReference type="Gene3D" id="3.90.190.10">
    <property type="entry name" value="Protein tyrosine phosphatase superfamily"/>
    <property type="match status" value="1"/>
</dbReference>
<name>A0A6G7VKV6_9RHOB</name>
<organism evidence="2 3">
    <name type="scientific">Pontivivens nitratireducens</name>
    <dbReference type="NCBI Taxonomy" id="2758038"/>
    <lineage>
        <taxon>Bacteria</taxon>
        <taxon>Pseudomonadati</taxon>
        <taxon>Pseudomonadota</taxon>
        <taxon>Alphaproteobacteria</taxon>
        <taxon>Rhodobacterales</taxon>
        <taxon>Paracoccaceae</taxon>
        <taxon>Pontivivens</taxon>
    </lineage>
</organism>
<dbReference type="PROSITE" id="PS50056">
    <property type="entry name" value="TYR_PHOSPHATASE_2"/>
    <property type="match status" value="1"/>
</dbReference>
<reference evidence="2 3" key="1">
    <citation type="submission" date="2020-03" db="EMBL/GenBank/DDBJ databases">
        <title>Complete genome sequence of Monaibacterium sp. ALG8 with diverse plasmids.</title>
        <authorList>
            <person name="Sun C."/>
        </authorList>
    </citation>
    <scope>NUCLEOTIDE SEQUENCE [LARGE SCALE GENOMIC DNA]</scope>
    <source>
        <strain evidence="2 3">ALG8</strain>
    </source>
</reference>
<evidence type="ECO:0000313" key="2">
    <source>
        <dbReference type="EMBL" id="QIK40733.1"/>
    </source>
</evidence>
<dbReference type="InterPro" id="IPR016130">
    <property type="entry name" value="Tyr_Pase_AS"/>
</dbReference>
<keyword evidence="3" id="KW-1185">Reference proteome</keyword>
<evidence type="ECO:0000259" key="1">
    <source>
        <dbReference type="PROSITE" id="PS50056"/>
    </source>
</evidence>
<dbReference type="InterPro" id="IPR000387">
    <property type="entry name" value="Tyr_Pase_dom"/>
</dbReference>
<proteinExistence type="predicted"/>
<dbReference type="FunFam" id="3.90.190.10:FF:000157">
    <property type="entry name" value="Protein-tyrosine phosphatase"/>
    <property type="match status" value="1"/>
</dbReference>
<dbReference type="InterPro" id="IPR050561">
    <property type="entry name" value="PTP"/>
</dbReference>
<dbReference type="AlphaFoldDB" id="A0A6G7VKV6"/>
<evidence type="ECO:0000313" key="3">
    <source>
        <dbReference type="Proteomes" id="UP000500791"/>
    </source>
</evidence>
<gene>
    <name evidence="2" type="ORF">G8E03_08110</name>
</gene>
<dbReference type="PANTHER" id="PTHR23339">
    <property type="entry name" value="TYROSINE SPECIFIC PROTEIN PHOSPHATASE AND DUAL SPECIFICITY PROTEIN PHOSPHATASE"/>
    <property type="match status" value="1"/>
</dbReference>
<sequence>MVRDGVHFGIPTIAAGAGRIGIMPLPDEETMQDITDWGATLVVSLTTTREMSGPLAPTLAAIGAAWAHLPIPDFGAPAPQTRLDWAKMAKDINARLDAGEGVIVHCRGGCGRSGMILLRLLVERGEEAAVALKRLRAVRPCAVETRAQYEWAASGAPYPD</sequence>
<dbReference type="Proteomes" id="UP000500791">
    <property type="component" value="Chromosome"/>
</dbReference>
<dbReference type="SUPFAM" id="SSF52799">
    <property type="entry name" value="(Phosphotyrosine protein) phosphatases II"/>
    <property type="match status" value="1"/>
</dbReference>
<dbReference type="EMBL" id="CP049811">
    <property type="protein sequence ID" value="QIK40733.1"/>
    <property type="molecule type" value="Genomic_DNA"/>
</dbReference>
<dbReference type="SMART" id="SM00404">
    <property type="entry name" value="PTPc_motif"/>
    <property type="match status" value="1"/>
</dbReference>
<dbReference type="InterPro" id="IPR029021">
    <property type="entry name" value="Prot-tyrosine_phosphatase-like"/>
</dbReference>
<dbReference type="PROSITE" id="PS00383">
    <property type="entry name" value="TYR_PHOSPHATASE_1"/>
    <property type="match status" value="1"/>
</dbReference>